<keyword evidence="6" id="KW-1185">Reference proteome</keyword>
<dbReference type="OrthoDB" id="9796019at2"/>
<dbReference type="PANTHER" id="PTHR30055">
    <property type="entry name" value="HTH-TYPE TRANSCRIPTIONAL REGULATOR RUTR"/>
    <property type="match status" value="1"/>
</dbReference>
<protein>
    <submittedName>
        <fullName evidence="5">TetR family transcriptional regulator</fullName>
    </submittedName>
</protein>
<gene>
    <name evidence="5" type="ORF">FB554_1939</name>
</gene>
<dbReference type="RefSeq" id="WP_142005761.1">
    <property type="nucleotide sequence ID" value="NZ_CAJTBP010000001.1"/>
</dbReference>
<evidence type="ECO:0000256" key="1">
    <source>
        <dbReference type="ARBA" id="ARBA00023125"/>
    </source>
</evidence>
<evidence type="ECO:0000259" key="4">
    <source>
        <dbReference type="PROSITE" id="PS50977"/>
    </source>
</evidence>
<feature type="DNA-binding region" description="H-T-H motif" evidence="2">
    <location>
        <begin position="57"/>
        <end position="76"/>
    </location>
</feature>
<evidence type="ECO:0000256" key="3">
    <source>
        <dbReference type="SAM" id="MobiDB-lite"/>
    </source>
</evidence>
<dbReference type="Gene3D" id="1.10.357.10">
    <property type="entry name" value="Tetracycline Repressor, domain 2"/>
    <property type="match status" value="1"/>
</dbReference>
<reference evidence="5 6" key="1">
    <citation type="submission" date="2019-06" db="EMBL/GenBank/DDBJ databases">
        <title>Sequencing the genomes of 1000 actinobacteria strains.</title>
        <authorList>
            <person name="Klenk H.-P."/>
        </authorList>
    </citation>
    <scope>NUCLEOTIDE SEQUENCE [LARGE SCALE GENOMIC DNA]</scope>
    <source>
        <strain evidence="5 6">DSM 24617</strain>
    </source>
</reference>
<dbReference type="GO" id="GO:0003700">
    <property type="term" value="F:DNA-binding transcription factor activity"/>
    <property type="evidence" value="ECO:0007669"/>
    <property type="project" value="TreeGrafter"/>
</dbReference>
<dbReference type="Proteomes" id="UP000318336">
    <property type="component" value="Unassembled WGS sequence"/>
</dbReference>
<dbReference type="SUPFAM" id="SSF46689">
    <property type="entry name" value="Homeodomain-like"/>
    <property type="match status" value="1"/>
</dbReference>
<dbReference type="EMBL" id="VFOK01000001">
    <property type="protein sequence ID" value="TQL33786.1"/>
    <property type="molecule type" value="Genomic_DNA"/>
</dbReference>
<dbReference type="GO" id="GO:0000976">
    <property type="term" value="F:transcription cis-regulatory region binding"/>
    <property type="evidence" value="ECO:0007669"/>
    <property type="project" value="TreeGrafter"/>
</dbReference>
<name>A0A542XDG4_9MICO</name>
<evidence type="ECO:0000313" key="5">
    <source>
        <dbReference type="EMBL" id="TQL33786.1"/>
    </source>
</evidence>
<dbReference type="Pfam" id="PF00440">
    <property type="entry name" value="TetR_N"/>
    <property type="match status" value="1"/>
</dbReference>
<proteinExistence type="predicted"/>
<sequence length="225" mass="24312">MAKQAAQDPTSDAPEAHAPETLAPEADASEVAAPDRAAQLVQAAREEVLAYGVRRATATSIARRAGVSRMTVYRHSGGIEQLVLEALYGEFEQLVTASAEGADLEASARPQIVRRVTSALHQIRRSPLVQALRQHDPELLLPYLIDHLGRGQELMRTLLREGIELGQRDGSVRRVDPDVAAITLLMALQGFVVSATVVADLADERAIDDEVALLVDRYLAPRLGA</sequence>
<dbReference type="AlphaFoldDB" id="A0A542XDG4"/>
<feature type="region of interest" description="Disordered" evidence="3">
    <location>
        <begin position="1"/>
        <end position="34"/>
    </location>
</feature>
<evidence type="ECO:0000313" key="6">
    <source>
        <dbReference type="Proteomes" id="UP000318336"/>
    </source>
</evidence>
<feature type="domain" description="HTH tetR-type" evidence="4">
    <location>
        <begin position="34"/>
        <end position="94"/>
    </location>
</feature>
<dbReference type="InterPro" id="IPR001647">
    <property type="entry name" value="HTH_TetR"/>
</dbReference>
<dbReference type="PROSITE" id="PS50977">
    <property type="entry name" value="HTH_TETR_2"/>
    <property type="match status" value="1"/>
</dbReference>
<organism evidence="5 6">
    <name type="scientific">Barrientosiimonas humi</name>
    <dbReference type="NCBI Taxonomy" id="999931"/>
    <lineage>
        <taxon>Bacteria</taxon>
        <taxon>Bacillati</taxon>
        <taxon>Actinomycetota</taxon>
        <taxon>Actinomycetes</taxon>
        <taxon>Micrococcales</taxon>
        <taxon>Dermacoccaceae</taxon>
        <taxon>Barrientosiimonas</taxon>
    </lineage>
</organism>
<dbReference type="Gene3D" id="1.10.10.60">
    <property type="entry name" value="Homeodomain-like"/>
    <property type="match status" value="1"/>
</dbReference>
<dbReference type="InterPro" id="IPR009057">
    <property type="entry name" value="Homeodomain-like_sf"/>
</dbReference>
<dbReference type="InterPro" id="IPR050109">
    <property type="entry name" value="HTH-type_TetR-like_transc_reg"/>
</dbReference>
<accession>A0A542XDG4</accession>
<evidence type="ECO:0000256" key="2">
    <source>
        <dbReference type="PROSITE-ProRule" id="PRU00335"/>
    </source>
</evidence>
<dbReference type="PANTHER" id="PTHR30055:SF153">
    <property type="entry name" value="HTH-TYPE TRANSCRIPTIONAL REPRESSOR RV3405C"/>
    <property type="match status" value="1"/>
</dbReference>
<comment type="caution">
    <text evidence="5">The sequence shown here is derived from an EMBL/GenBank/DDBJ whole genome shotgun (WGS) entry which is preliminary data.</text>
</comment>
<keyword evidence="1 2" id="KW-0238">DNA-binding</keyword>
<dbReference type="InterPro" id="IPR036271">
    <property type="entry name" value="Tet_transcr_reg_TetR-rel_C_sf"/>
</dbReference>
<dbReference type="SUPFAM" id="SSF48498">
    <property type="entry name" value="Tetracyclin repressor-like, C-terminal domain"/>
    <property type="match status" value="1"/>
</dbReference>